<dbReference type="Proteomes" id="UP001473302">
    <property type="component" value="Unassembled WGS sequence"/>
</dbReference>
<name>A0ABP9Z3C0_9FUNG</name>
<dbReference type="Pfam" id="PF10607">
    <property type="entry name" value="CTLH"/>
    <property type="match status" value="1"/>
</dbReference>
<sequence>MRLLDSSVKPEDDKEIDVVLFDEKNIEWSTIDVRRVLDIQTKIQQGDICKAFTLIESHFPQLIKTYEYFNQLQTYQPPPRSHYILYKLRCQQFVETLRFSGDMEAIAFAQRYLRPSYNFYTDYMNNIAVLMAYKDVENDTTKELFGQPRRDTIADEVNEMILESRQTALEKLKRQNAIVQIELESQVRQELLKNQKEAEVVEKVSM</sequence>
<dbReference type="InterPro" id="IPR006595">
    <property type="entry name" value="CTLH_C"/>
</dbReference>
<organism evidence="2 3">
    <name type="scientific">Mucor flavus</name>
    <dbReference type="NCBI Taxonomy" id="439312"/>
    <lineage>
        <taxon>Eukaryota</taxon>
        <taxon>Fungi</taxon>
        <taxon>Fungi incertae sedis</taxon>
        <taxon>Mucoromycota</taxon>
        <taxon>Mucoromycotina</taxon>
        <taxon>Mucoromycetes</taxon>
        <taxon>Mucorales</taxon>
        <taxon>Mucorineae</taxon>
        <taxon>Mucoraceae</taxon>
        <taxon>Mucor</taxon>
    </lineage>
</organism>
<gene>
    <name evidence="2" type="ORF">MFLAVUS_007090</name>
</gene>
<dbReference type="EMBL" id="BAABUK010000017">
    <property type="protein sequence ID" value="GAA5813607.1"/>
    <property type="molecule type" value="Genomic_DNA"/>
</dbReference>
<reference evidence="2 3" key="1">
    <citation type="submission" date="2024-04" db="EMBL/GenBank/DDBJ databases">
        <title>genome sequences of Mucor flavus KT1a and Helicostylum pulchrum KT1b strains isolated from the surface of a dry-aged beef.</title>
        <authorList>
            <person name="Toyotome T."/>
            <person name="Hosono M."/>
            <person name="Torimaru M."/>
            <person name="Fukuda K."/>
            <person name="Mikami N."/>
        </authorList>
    </citation>
    <scope>NUCLEOTIDE SEQUENCE [LARGE SCALE GENOMIC DNA]</scope>
    <source>
        <strain evidence="2 3">KT1a</strain>
    </source>
</reference>
<evidence type="ECO:0000313" key="2">
    <source>
        <dbReference type="EMBL" id="GAA5813607.1"/>
    </source>
</evidence>
<feature type="domain" description="CTLH" evidence="1">
    <location>
        <begin position="32"/>
        <end position="105"/>
    </location>
</feature>
<protein>
    <recommendedName>
        <fullName evidence="1">CTLH domain-containing protein</fullName>
    </recommendedName>
</protein>
<proteinExistence type="predicted"/>
<evidence type="ECO:0000259" key="1">
    <source>
        <dbReference type="PROSITE" id="PS50897"/>
    </source>
</evidence>
<accession>A0ABP9Z3C0</accession>
<evidence type="ECO:0000313" key="3">
    <source>
        <dbReference type="Proteomes" id="UP001473302"/>
    </source>
</evidence>
<keyword evidence="3" id="KW-1185">Reference proteome</keyword>
<comment type="caution">
    <text evidence="2">The sequence shown here is derived from an EMBL/GenBank/DDBJ whole genome shotgun (WGS) entry which is preliminary data.</text>
</comment>
<dbReference type="InterPro" id="IPR024964">
    <property type="entry name" value="CTLH/CRA"/>
</dbReference>
<dbReference type="PROSITE" id="PS50897">
    <property type="entry name" value="CTLH"/>
    <property type="match status" value="1"/>
</dbReference>